<name>A0A3L7CH35_GEOSE</name>
<organism evidence="2 3">
    <name type="scientific">Geobacillus stearothermophilus</name>
    <name type="common">Bacillus stearothermophilus</name>
    <dbReference type="NCBI Taxonomy" id="1422"/>
    <lineage>
        <taxon>Bacteria</taxon>
        <taxon>Bacillati</taxon>
        <taxon>Bacillota</taxon>
        <taxon>Bacilli</taxon>
        <taxon>Bacillales</taxon>
        <taxon>Anoxybacillaceae</taxon>
        <taxon>Geobacillus</taxon>
    </lineage>
</organism>
<protein>
    <submittedName>
        <fullName evidence="2">Transposase</fullName>
    </submittedName>
</protein>
<evidence type="ECO:0000313" key="3">
    <source>
        <dbReference type="Proteomes" id="UP000266922"/>
    </source>
</evidence>
<accession>A0A3L7CH35</accession>
<proteinExistence type="predicted"/>
<dbReference type="EMBL" id="RCTJ01000287">
    <property type="protein sequence ID" value="RLQ11944.1"/>
    <property type="molecule type" value="Genomic_DNA"/>
</dbReference>
<dbReference type="InterPro" id="IPR001959">
    <property type="entry name" value="Transposase"/>
</dbReference>
<sequence>QIEIIPKHHARFFEIQYKYEMPEDQRELNDQKALAIDLGLNNLATCVTSDGRSFIIDGRRLKSINQWFNKENARLQSIKDKQKI</sequence>
<evidence type="ECO:0000313" key="2">
    <source>
        <dbReference type="EMBL" id="RLQ11944.1"/>
    </source>
</evidence>
<comment type="caution">
    <text evidence="2">The sequence shown here is derived from an EMBL/GenBank/DDBJ whole genome shotgun (WGS) entry which is preliminary data.</text>
</comment>
<evidence type="ECO:0000259" key="1">
    <source>
        <dbReference type="Pfam" id="PF01385"/>
    </source>
</evidence>
<dbReference type="Proteomes" id="UP000266922">
    <property type="component" value="Unassembled WGS sequence"/>
</dbReference>
<dbReference type="Pfam" id="PF01385">
    <property type="entry name" value="OrfB_IS605"/>
    <property type="match status" value="1"/>
</dbReference>
<dbReference type="AlphaFoldDB" id="A0A3L7CH35"/>
<reference evidence="2 3" key="1">
    <citation type="submission" date="2018-10" db="EMBL/GenBank/DDBJ databases">
        <title>Geobacillus stearothermophilus in processing lines of powdered infant formula.</title>
        <authorList>
            <person name="Rhee M.S."/>
            <person name="Choi I.-G."/>
            <person name="Cho T.J."/>
            <person name="Park B."/>
        </authorList>
    </citation>
    <scope>NUCLEOTIDE SEQUENCE [LARGE SCALE GENOMIC DNA]</scope>
    <source>
        <strain evidence="2 3">FHS-PPGT130</strain>
    </source>
</reference>
<feature type="non-terminal residue" evidence="2">
    <location>
        <position position="1"/>
    </location>
</feature>
<feature type="non-terminal residue" evidence="2">
    <location>
        <position position="84"/>
    </location>
</feature>
<dbReference type="RefSeq" id="WP_147432203.1">
    <property type="nucleotide sequence ID" value="NZ_RCTI01000266.1"/>
</dbReference>
<gene>
    <name evidence="2" type="ORF">D9548_16505</name>
</gene>
<feature type="domain" description="Probable transposase IS891/IS1136/IS1341" evidence="1">
    <location>
        <begin position="16"/>
        <end position="83"/>
    </location>
</feature>